<accession>A0AAD1WNF9</accession>
<protein>
    <submittedName>
        <fullName evidence="2">Uncharacterized protein</fullName>
    </submittedName>
</protein>
<reference evidence="2" key="1">
    <citation type="submission" date="2022-03" db="EMBL/GenBank/DDBJ databases">
        <authorList>
            <person name="Alioto T."/>
            <person name="Alioto T."/>
            <person name="Gomez Garrido J."/>
        </authorList>
    </citation>
    <scope>NUCLEOTIDE SEQUENCE</scope>
</reference>
<dbReference type="Proteomes" id="UP001295444">
    <property type="component" value="Chromosome 10"/>
</dbReference>
<evidence type="ECO:0000256" key="1">
    <source>
        <dbReference type="SAM" id="MobiDB-lite"/>
    </source>
</evidence>
<dbReference type="EMBL" id="OW240921">
    <property type="protein sequence ID" value="CAH2319295.1"/>
    <property type="molecule type" value="Genomic_DNA"/>
</dbReference>
<sequence length="140" mass="15918">MADTTFDPACQGEKTSILDNLDALFKAFWQKLRAKQHTPAPQTAHMPLSPSRRCDGRSAAPEARAVLQWQRRPLCWVRKREVRKASRQSAPAAYAVLSQHDEWRWGDRLLRLDRLVDFLILGLTTETSFGNCVLPMTGIT</sequence>
<proteinExistence type="predicted"/>
<keyword evidence="3" id="KW-1185">Reference proteome</keyword>
<evidence type="ECO:0000313" key="2">
    <source>
        <dbReference type="EMBL" id="CAH2319295.1"/>
    </source>
</evidence>
<feature type="region of interest" description="Disordered" evidence="1">
    <location>
        <begin position="36"/>
        <end position="56"/>
    </location>
</feature>
<name>A0AAD1WNF9_PELCU</name>
<gene>
    <name evidence="2" type="ORF">PECUL_23A018497</name>
</gene>
<dbReference type="AlphaFoldDB" id="A0AAD1WNF9"/>
<organism evidence="2 3">
    <name type="scientific">Pelobates cultripes</name>
    <name type="common">Western spadefoot toad</name>
    <dbReference type="NCBI Taxonomy" id="61616"/>
    <lineage>
        <taxon>Eukaryota</taxon>
        <taxon>Metazoa</taxon>
        <taxon>Chordata</taxon>
        <taxon>Craniata</taxon>
        <taxon>Vertebrata</taxon>
        <taxon>Euteleostomi</taxon>
        <taxon>Amphibia</taxon>
        <taxon>Batrachia</taxon>
        <taxon>Anura</taxon>
        <taxon>Pelobatoidea</taxon>
        <taxon>Pelobatidae</taxon>
        <taxon>Pelobates</taxon>
    </lineage>
</organism>
<evidence type="ECO:0000313" key="3">
    <source>
        <dbReference type="Proteomes" id="UP001295444"/>
    </source>
</evidence>